<dbReference type="InterPro" id="IPR003439">
    <property type="entry name" value="ABC_transporter-like_ATP-bd"/>
</dbReference>
<evidence type="ECO:0000256" key="4">
    <source>
        <dbReference type="ARBA" id="ARBA00022741"/>
    </source>
</evidence>
<dbReference type="GO" id="GO:0004518">
    <property type="term" value="F:nuclease activity"/>
    <property type="evidence" value="ECO:0007669"/>
    <property type="project" value="UniProtKB-KW"/>
</dbReference>
<dbReference type="GO" id="GO:0005737">
    <property type="term" value="C:cytoplasm"/>
    <property type="evidence" value="ECO:0007669"/>
    <property type="project" value="UniProtKB-SubCell"/>
</dbReference>
<keyword evidence="9" id="KW-0238">DNA-binding</keyword>
<evidence type="ECO:0000256" key="5">
    <source>
        <dbReference type="ARBA" id="ARBA00022763"/>
    </source>
</evidence>
<gene>
    <name evidence="12" type="primary">uvrA_52</name>
    <name evidence="12" type="ORF">SDC9_96484</name>
</gene>
<dbReference type="GO" id="GO:0005524">
    <property type="term" value="F:ATP binding"/>
    <property type="evidence" value="ECO:0007669"/>
    <property type="project" value="UniProtKB-KW"/>
</dbReference>
<keyword evidence="2" id="KW-0963">Cytoplasm</keyword>
<evidence type="ECO:0000256" key="7">
    <source>
        <dbReference type="ARBA" id="ARBA00022840"/>
    </source>
</evidence>
<dbReference type="GO" id="GO:0003677">
    <property type="term" value="F:DNA binding"/>
    <property type="evidence" value="ECO:0007669"/>
    <property type="project" value="UniProtKB-KW"/>
</dbReference>
<evidence type="ECO:0000256" key="1">
    <source>
        <dbReference type="ARBA" id="ARBA00004496"/>
    </source>
</evidence>
<dbReference type="GO" id="GO:0016887">
    <property type="term" value="F:ATP hydrolysis activity"/>
    <property type="evidence" value="ECO:0007669"/>
    <property type="project" value="InterPro"/>
</dbReference>
<keyword evidence="7" id="KW-0067">ATP-binding</keyword>
<evidence type="ECO:0000313" key="12">
    <source>
        <dbReference type="EMBL" id="MPM49753.1"/>
    </source>
</evidence>
<keyword evidence="4" id="KW-0547">Nucleotide-binding</keyword>
<keyword evidence="5" id="KW-0227">DNA damage</keyword>
<feature type="domain" description="ABC transporter" evidence="11">
    <location>
        <begin position="29"/>
        <end position="114"/>
    </location>
</feature>
<protein>
    <submittedName>
        <fullName evidence="12">UvrABC system protein A</fullName>
    </submittedName>
</protein>
<evidence type="ECO:0000256" key="8">
    <source>
        <dbReference type="ARBA" id="ARBA00022881"/>
    </source>
</evidence>
<accession>A0A645AG06</accession>
<evidence type="ECO:0000256" key="3">
    <source>
        <dbReference type="ARBA" id="ARBA00022737"/>
    </source>
</evidence>
<organism evidence="12">
    <name type="scientific">bioreactor metagenome</name>
    <dbReference type="NCBI Taxonomy" id="1076179"/>
    <lineage>
        <taxon>unclassified sequences</taxon>
        <taxon>metagenomes</taxon>
        <taxon>ecological metagenomes</taxon>
    </lineage>
</organism>
<keyword evidence="3" id="KW-0677">Repeat</keyword>
<reference evidence="12" key="1">
    <citation type="submission" date="2019-08" db="EMBL/GenBank/DDBJ databases">
        <authorList>
            <person name="Kucharzyk K."/>
            <person name="Murdoch R.W."/>
            <person name="Higgins S."/>
            <person name="Loffler F."/>
        </authorList>
    </citation>
    <scope>NUCLEOTIDE SEQUENCE</scope>
</reference>
<evidence type="ECO:0000256" key="9">
    <source>
        <dbReference type="ARBA" id="ARBA00023125"/>
    </source>
</evidence>
<dbReference type="PANTHER" id="PTHR43152:SF3">
    <property type="entry name" value="UVRABC SYSTEM PROTEIN A"/>
    <property type="match status" value="1"/>
</dbReference>
<dbReference type="GO" id="GO:0006281">
    <property type="term" value="P:DNA repair"/>
    <property type="evidence" value="ECO:0007669"/>
    <property type="project" value="UniProtKB-KW"/>
</dbReference>
<name>A0A645AG06_9ZZZZ</name>
<evidence type="ECO:0000256" key="10">
    <source>
        <dbReference type="ARBA" id="ARBA00023204"/>
    </source>
</evidence>
<evidence type="ECO:0000259" key="11">
    <source>
        <dbReference type="Pfam" id="PF00005"/>
    </source>
</evidence>
<comment type="caution">
    <text evidence="12">The sequence shown here is derived from an EMBL/GenBank/DDBJ whole genome shotgun (WGS) entry which is preliminary data.</text>
</comment>
<dbReference type="Gene3D" id="1.20.1580.10">
    <property type="entry name" value="ABC transporter ATPase like domain"/>
    <property type="match status" value="1"/>
</dbReference>
<dbReference type="EMBL" id="VSSQ01012660">
    <property type="protein sequence ID" value="MPM49753.1"/>
    <property type="molecule type" value="Genomic_DNA"/>
</dbReference>
<evidence type="ECO:0000256" key="6">
    <source>
        <dbReference type="ARBA" id="ARBA00022769"/>
    </source>
</evidence>
<dbReference type="Pfam" id="PF00005">
    <property type="entry name" value="ABC_tran"/>
    <property type="match status" value="1"/>
</dbReference>
<keyword evidence="8" id="KW-0267">Excision nuclease</keyword>
<dbReference type="AlphaFoldDB" id="A0A645AG06"/>
<dbReference type="PANTHER" id="PTHR43152">
    <property type="entry name" value="UVRABC SYSTEM PROTEIN A"/>
    <property type="match status" value="1"/>
</dbReference>
<dbReference type="InterPro" id="IPR027417">
    <property type="entry name" value="P-loop_NTPase"/>
</dbReference>
<proteinExistence type="predicted"/>
<comment type="subcellular location">
    <subcellularLocation>
        <location evidence="1">Cytoplasm</location>
    </subcellularLocation>
</comment>
<evidence type="ECO:0000256" key="2">
    <source>
        <dbReference type="ARBA" id="ARBA00022490"/>
    </source>
</evidence>
<dbReference type="SUPFAM" id="SSF52540">
    <property type="entry name" value="P-loop containing nucleoside triphosphate hydrolases"/>
    <property type="match status" value="1"/>
</dbReference>
<keyword evidence="10" id="KW-0234">DNA repair</keyword>
<keyword evidence="6" id="KW-0228">DNA excision</keyword>
<dbReference type="Gene3D" id="3.40.50.300">
    <property type="entry name" value="P-loop containing nucleotide triphosphate hydrolases"/>
    <property type="match status" value="1"/>
</dbReference>
<sequence length="193" mass="21234">MVTNLQFMADIETVCPVCKGMRFSDEGLEIKYMGKTIADVLEMTVEEALSFFSDNRYLKHKLEIVNELGLGYMRLGQSSTTLSGGEAQRVKLAYELSKIKRGAQNLYILDEPTTGLHLSDIQKLIDCLGRLVDQGHTVLVIEHHLDVIKSADYIIDMGPEGGSGGGYVVAEGTPEQVSKVKGSYTGEFLKNVL</sequence>